<reference evidence="3 4" key="1">
    <citation type="submission" date="2019-03" db="EMBL/GenBank/DDBJ databases">
        <authorList>
            <person name="Gaulin E."/>
            <person name="Dumas B."/>
        </authorList>
    </citation>
    <scope>NUCLEOTIDE SEQUENCE [LARGE SCALE GENOMIC DNA]</scope>
    <source>
        <strain evidence="3">CBS 568.67</strain>
    </source>
</reference>
<name>A0A485KWT3_9STRA</name>
<keyword evidence="4" id="KW-1185">Reference proteome</keyword>
<feature type="region of interest" description="Disordered" evidence="1">
    <location>
        <begin position="335"/>
        <end position="372"/>
    </location>
</feature>
<evidence type="ECO:0000313" key="2">
    <source>
        <dbReference type="EMBL" id="KAF0697160.1"/>
    </source>
</evidence>
<sequence>MHALVNAMAATLDRVCRRLETIETTLQRLSDVVRRAAVCPHQLCRPFRPGEPTTPPPSPSNAAPPTWSTTRPRVLWVHWFHGNPATPTLGPLRLLVASSIEPAVAMLLAGVVETAVARALVPSLRALDDLVEAELLAVFDDAFPAYLGLQRDGTVTRAGVAGRAYTEVLQRPCRLVAQWLHGGDDDDDTSKATPPTVNDDDDMVRLNDFPVTTCRALWRLWFHGDAAAAHNIPYRLLLPTLEAKHVQERFRRAKHVVDLIAETAVAHNVIPASSDMASFDSAALQHVFDQAFPLVFGIVGANRCPTRAGFELSTYAELERDMYVSVFDRLRRSERPTEGTAVRSYAHRSPPTTTNERAPPVESIGGRSPPPPPWTFPPAVPWRAMWVLWFHGDPAELRVGPFRFVVATSLDQASRANLEAAQTVMAVVAAEAAAPSDAAMAALSPAALVAVFDKALAVVLQVARGGRASRRGFQGLLLADAAQLPCDQAHARLVGQSPPAWPRGKKLPATTCRQLWSHWFFGDPAAGVSPFRWLVPADLGRCHDSKARLAHARTVVHALVAHVGLEDQNDVGMLAHEEAMAAFDRAFHVLMHDNPHGNLVGVGAGQVRPEKVDACLFSTVARALAASVQRKRRRHAQVGYDDDDDDASAKSTSDS</sequence>
<evidence type="ECO:0000313" key="4">
    <source>
        <dbReference type="Proteomes" id="UP000332933"/>
    </source>
</evidence>
<proteinExistence type="predicted"/>
<protein>
    <submittedName>
        <fullName evidence="3">Aste57867_12154 protein</fullName>
    </submittedName>
</protein>
<feature type="region of interest" description="Disordered" evidence="1">
    <location>
        <begin position="44"/>
        <end position="67"/>
    </location>
</feature>
<accession>A0A485KWT3</accession>
<gene>
    <name evidence="3" type="primary">Aste57867_12154</name>
    <name evidence="2" type="ORF">As57867_012109</name>
    <name evidence="3" type="ORF">ASTE57867_12154</name>
</gene>
<dbReference type="Proteomes" id="UP000332933">
    <property type="component" value="Unassembled WGS sequence"/>
</dbReference>
<dbReference type="OrthoDB" id="10308308at2759"/>
<evidence type="ECO:0000256" key="1">
    <source>
        <dbReference type="SAM" id="MobiDB-lite"/>
    </source>
</evidence>
<dbReference type="AlphaFoldDB" id="A0A485KWT3"/>
<dbReference type="EMBL" id="VJMH01005341">
    <property type="protein sequence ID" value="KAF0697160.1"/>
    <property type="molecule type" value="Genomic_DNA"/>
</dbReference>
<dbReference type="EMBL" id="CAADRA010005362">
    <property type="protein sequence ID" value="VFT89008.1"/>
    <property type="molecule type" value="Genomic_DNA"/>
</dbReference>
<feature type="region of interest" description="Disordered" evidence="1">
    <location>
        <begin position="632"/>
        <end position="655"/>
    </location>
</feature>
<reference evidence="2" key="2">
    <citation type="submission" date="2019-06" db="EMBL/GenBank/DDBJ databases">
        <title>Genomics analysis of Aphanomyces spp. identifies a new class of oomycete effector associated with host adaptation.</title>
        <authorList>
            <person name="Gaulin E."/>
        </authorList>
    </citation>
    <scope>NUCLEOTIDE SEQUENCE</scope>
    <source>
        <strain evidence="2">CBS 578.67</strain>
    </source>
</reference>
<organism evidence="3 4">
    <name type="scientific">Aphanomyces stellatus</name>
    <dbReference type="NCBI Taxonomy" id="120398"/>
    <lineage>
        <taxon>Eukaryota</taxon>
        <taxon>Sar</taxon>
        <taxon>Stramenopiles</taxon>
        <taxon>Oomycota</taxon>
        <taxon>Saprolegniomycetes</taxon>
        <taxon>Saprolegniales</taxon>
        <taxon>Verrucalvaceae</taxon>
        <taxon>Aphanomyces</taxon>
    </lineage>
</organism>
<evidence type="ECO:0000313" key="3">
    <source>
        <dbReference type="EMBL" id="VFT89008.1"/>
    </source>
</evidence>